<dbReference type="Gene3D" id="3.10.20.90">
    <property type="entry name" value="Phosphatidylinositol 3-kinase Catalytic Subunit, Chain A, domain 1"/>
    <property type="match status" value="1"/>
</dbReference>
<evidence type="ECO:0000259" key="1">
    <source>
        <dbReference type="PROSITE" id="PS50057"/>
    </source>
</evidence>
<gene>
    <name evidence="2" type="ORF">EWB00_000565</name>
</gene>
<dbReference type="Pfam" id="PF09379">
    <property type="entry name" value="FERM_N"/>
    <property type="match status" value="1"/>
</dbReference>
<dbReference type="Proteomes" id="UP000311919">
    <property type="component" value="Unassembled WGS sequence"/>
</dbReference>
<dbReference type="InterPro" id="IPR000299">
    <property type="entry name" value="FERM_domain"/>
</dbReference>
<dbReference type="AlphaFoldDB" id="A0A4Z2DIK1"/>
<organism evidence="2 3">
    <name type="scientific">Schistosoma japonicum</name>
    <name type="common">Blood fluke</name>
    <dbReference type="NCBI Taxonomy" id="6182"/>
    <lineage>
        <taxon>Eukaryota</taxon>
        <taxon>Metazoa</taxon>
        <taxon>Spiralia</taxon>
        <taxon>Lophotrochozoa</taxon>
        <taxon>Platyhelminthes</taxon>
        <taxon>Trematoda</taxon>
        <taxon>Digenea</taxon>
        <taxon>Strigeidida</taxon>
        <taxon>Schistosomatoidea</taxon>
        <taxon>Schistosomatidae</taxon>
        <taxon>Schistosoma</taxon>
    </lineage>
</organism>
<dbReference type="InterPro" id="IPR029071">
    <property type="entry name" value="Ubiquitin-like_domsf"/>
</dbReference>
<reference evidence="2 3" key="1">
    <citation type="submission" date="2019-03" db="EMBL/GenBank/DDBJ databases">
        <title>An improved genome assembly of the fluke Schistosoma japonicum.</title>
        <authorList>
            <person name="Hu W."/>
            <person name="Luo F."/>
            <person name="Yin M."/>
            <person name="Mo X."/>
            <person name="Sun C."/>
            <person name="Wu Q."/>
            <person name="Zhu B."/>
            <person name="Xiang M."/>
            <person name="Wang J."/>
            <person name="Wang Y."/>
            <person name="Zhang T."/>
            <person name="Xu B."/>
            <person name="Zheng H."/>
            <person name="Feng Z."/>
        </authorList>
    </citation>
    <scope>NUCLEOTIDE SEQUENCE [LARGE SCALE GENOMIC DNA]</scope>
    <source>
        <strain evidence="2">HuSjv2</strain>
        <tissue evidence="2">Worms</tissue>
    </source>
</reference>
<dbReference type="SUPFAM" id="SSF54236">
    <property type="entry name" value="Ubiquitin-like"/>
    <property type="match status" value="1"/>
</dbReference>
<dbReference type="InterPro" id="IPR018979">
    <property type="entry name" value="FERM_N"/>
</dbReference>
<sequence length="75" mass="8648">MSCDVDTKCFDVQLKLTLLDDNFQFYSISARTKAGKILNNVVTHLKITHPQYFGVKVQDRMLNWVIHSEMTPTDS</sequence>
<dbReference type="EMBL" id="SKCS01000121">
    <property type="protein sequence ID" value="TNN16286.1"/>
    <property type="molecule type" value="Genomic_DNA"/>
</dbReference>
<keyword evidence="3" id="KW-1185">Reference proteome</keyword>
<dbReference type="PROSITE" id="PS50057">
    <property type="entry name" value="FERM_3"/>
    <property type="match status" value="1"/>
</dbReference>
<comment type="caution">
    <text evidence="2">The sequence shown here is derived from an EMBL/GenBank/DDBJ whole genome shotgun (WGS) entry which is preliminary data.</text>
</comment>
<evidence type="ECO:0000313" key="3">
    <source>
        <dbReference type="Proteomes" id="UP000311919"/>
    </source>
</evidence>
<feature type="domain" description="FERM" evidence="1">
    <location>
        <begin position="12"/>
        <end position="75"/>
    </location>
</feature>
<accession>A0A4Z2DIK1</accession>
<name>A0A4Z2DIK1_SCHJA</name>
<evidence type="ECO:0000313" key="2">
    <source>
        <dbReference type="EMBL" id="TNN16286.1"/>
    </source>
</evidence>
<protein>
    <recommendedName>
        <fullName evidence="1">FERM domain-containing protein</fullName>
    </recommendedName>
</protein>
<proteinExistence type="predicted"/>